<dbReference type="GO" id="GO:0006401">
    <property type="term" value="P:RNA catabolic process"/>
    <property type="evidence" value="ECO:0007669"/>
    <property type="project" value="TreeGrafter"/>
</dbReference>
<dbReference type="EMBL" id="JAUEDM010000004">
    <property type="protein sequence ID" value="KAK3319290.1"/>
    <property type="molecule type" value="Genomic_DNA"/>
</dbReference>
<dbReference type="InterPro" id="IPR036430">
    <property type="entry name" value="RNase_T2-like_sf"/>
</dbReference>
<organism evidence="8 9">
    <name type="scientific">Apodospora peruviana</name>
    <dbReference type="NCBI Taxonomy" id="516989"/>
    <lineage>
        <taxon>Eukaryota</taxon>
        <taxon>Fungi</taxon>
        <taxon>Dikarya</taxon>
        <taxon>Ascomycota</taxon>
        <taxon>Pezizomycotina</taxon>
        <taxon>Sordariomycetes</taxon>
        <taxon>Sordariomycetidae</taxon>
        <taxon>Sordariales</taxon>
        <taxon>Lasiosphaeriaceae</taxon>
        <taxon>Apodospora</taxon>
    </lineage>
</organism>
<dbReference type="FunFam" id="3.90.730.10:FF:000020">
    <property type="entry name" value="Uncharacterized protein"/>
    <property type="match status" value="1"/>
</dbReference>
<accession>A0AAE0I6J4</accession>
<evidence type="ECO:0000313" key="9">
    <source>
        <dbReference type="Proteomes" id="UP001283341"/>
    </source>
</evidence>
<evidence type="ECO:0000256" key="1">
    <source>
        <dbReference type="ARBA" id="ARBA00007469"/>
    </source>
</evidence>
<dbReference type="GO" id="GO:0003723">
    <property type="term" value="F:RNA binding"/>
    <property type="evidence" value="ECO:0007669"/>
    <property type="project" value="InterPro"/>
</dbReference>
<evidence type="ECO:0000256" key="2">
    <source>
        <dbReference type="ARBA" id="ARBA00012571"/>
    </source>
</evidence>
<dbReference type="InterPro" id="IPR033697">
    <property type="entry name" value="Ribonuclease_T2_eukaryotic"/>
</dbReference>
<dbReference type="PANTHER" id="PTHR11240">
    <property type="entry name" value="RIBONUCLEASE T2"/>
    <property type="match status" value="1"/>
</dbReference>
<dbReference type="GO" id="GO:0033897">
    <property type="term" value="F:ribonuclease T2 activity"/>
    <property type="evidence" value="ECO:0007669"/>
    <property type="project" value="UniProtKB-EC"/>
</dbReference>
<feature type="active site" evidence="5">
    <location>
        <position position="93"/>
    </location>
</feature>
<evidence type="ECO:0000256" key="7">
    <source>
        <dbReference type="SAM" id="SignalP"/>
    </source>
</evidence>
<reference evidence="8" key="1">
    <citation type="journal article" date="2023" name="Mol. Phylogenet. Evol.">
        <title>Genome-scale phylogeny and comparative genomics of the fungal order Sordariales.</title>
        <authorList>
            <person name="Hensen N."/>
            <person name="Bonometti L."/>
            <person name="Westerberg I."/>
            <person name="Brannstrom I.O."/>
            <person name="Guillou S."/>
            <person name="Cros-Aarteil S."/>
            <person name="Calhoun S."/>
            <person name="Haridas S."/>
            <person name="Kuo A."/>
            <person name="Mondo S."/>
            <person name="Pangilinan J."/>
            <person name="Riley R."/>
            <person name="LaButti K."/>
            <person name="Andreopoulos B."/>
            <person name="Lipzen A."/>
            <person name="Chen C."/>
            <person name="Yan M."/>
            <person name="Daum C."/>
            <person name="Ng V."/>
            <person name="Clum A."/>
            <person name="Steindorff A."/>
            <person name="Ohm R.A."/>
            <person name="Martin F."/>
            <person name="Silar P."/>
            <person name="Natvig D.O."/>
            <person name="Lalanne C."/>
            <person name="Gautier V."/>
            <person name="Ament-Velasquez S.L."/>
            <person name="Kruys A."/>
            <person name="Hutchinson M.I."/>
            <person name="Powell A.J."/>
            <person name="Barry K."/>
            <person name="Miller A.N."/>
            <person name="Grigoriev I.V."/>
            <person name="Debuchy R."/>
            <person name="Gladieux P."/>
            <person name="Hiltunen Thoren M."/>
            <person name="Johannesson H."/>
        </authorList>
    </citation>
    <scope>NUCLEOTIDE SEQUENCE</scope>
    <source>
        <strain evidence="8">CBS 118394</strain>
    </source>
</reference>
<keyword evidence="4" id="KW-1015">Disulfide bond</keyword>
<reference evidence="8" key="2">
    <citation type="submission" date="2023-06" db="EMBL/GenBank/DDBJ databases">
        <authorList>
            <consortium name="Lawrence Berkeley National Laboratory"/>
            <person name="Haridas S."/>
            <person name="Hensen N."/>
            <person name="Bonometti L."/>
            <person name="Westerberg I."/>
            <person name="Brannstrom I.O."/>
            <person name="Guillou S."/>
            <person name="Cros-Aarteil S."/>
            <person name="Calhoun S."/>
            <person name="Kuo A."/>
            <person name="Mondo S."/>
            <person name="Pangilinan J."/>
            <person name="Riley R."/>
            <person name="Labutti K."/>
            <person name="Andreopoulos B."/>
            <person name="Lipzen A."/>
            <person name="Chen C."/>
            <person name="Yanf M."/>
            <person name="Daum C."/>
            <person name="Ng V."/>
            <person name="Clum A."/>
            <person name="Steindorff A."/>
            <person name="Ohm R."/>
            <person name="Martin F."/>
            <person name="Silar P."/>
            <person name="Natvig D."/>
            <person name="Lalanne C."/>
            <person name="Gautier V."/>
            <person name="Ament-Velasquez S.L."/>
            <person name="Kruys A."/>
            <person name="Hutchinson M.I."/>
            <person name="Powell A.J."/>
            <person name="Barry K."/>
            <person name="Miller A.N."/>
            <person name="Grigoriev I.V."/>
            <person name="Debuchy R."/>
            <person name="Gladieux P."/>
            <person name="Thoren M.H."/>
            <person name="Johannesson H."/>
        </authorList>
    </citation>
    <scope>NUCLEOTIDE SEQUENCE</scope>
    <source>
        <strain evidence="8">CBS 118394</strain>
    </source>
</reference>
<dbReference type="Proteomes" id="UP001283341">
    <property type="component" value="Unassembled WGS sequence"/>
</dbReference>
<evidence type="ECO:0000313" key="8">
    <source>
        <dbReference type="EMBL" id="KAK3319290.1"/>
    </source>
</evidence>
<dbReference type="GO" id="GO:0005576">
    <property type="term" value="C:extracellular region"/>
    <property type="evidence" value="ECO:0007669"/>
    <property type="project" value="TreeGrafter"/>
</dbReference>
<dbReference type="EC" id="4.6.1.19" evidence="2"/>
<keyword evidence="9" id="KW-1185">Reference proteome</keyword>
<keyword evidence="3" id="KW-0255">Endonuclease</keyword>
<dbReference type="PROSITE" id="PS00531">
    <property type="entry name" value="RNASE_T2_2"/>
    <property type="match status" value="1"/>
</dbReference>
<evidence type="ECO:0000256" key="3">
    <source>
        <dbReference type="ARBA" id="ARBA00022759"/>
    </source>
</evidence>
<protein>
    <recommendedName>
        <fullName evidence="2">ribonuclease T2</fullName>
        <ecNumber evidence="2">4.6.1.19</ecNumber>
    </recommendedName>
</protein>
<evidence type="ECO:0000256" key="5">
    <source>
        <dbReference type="PIRSR" id="PIRSR633697-1"/>
    </source>
</evidence>
<comment type="caution">
    <text evidence="8">The sequence shown here is derived from an EMBL/GenBank/DDBJ whole genome shotgun (WGS) entry which is preliminary data.</text>
</comment>
<keyword evidence="3" id="KW-0540">Nuclease</keyword>
<feature type="signal peptide" evidence="7">
    <location>
        <begin position="1"/>
        <end position="23"/>
    </location>
</feature>
<comment type="similarity">
    <text evidence="1 6">Belongs to the RNase T2 family.</text>
</comment>
<name>A0AAE0I6J4_9PEZI</name>
<keyword evidence="3" id="KW-0378">Hydrolase</keyword>
<dbReference type="PROSITE" id="PS00530">
    <property type="entry name" value="RNASE_T2_1"/>
    <property type="match status" value="1"/>
</dbReference>
<dbReference type="Gene3D" id="3.90.730.10">
    <property type="entry name" value="Ribonuclease T2-like"/>
    <property type="match status" value="1"/>
</dbReference>
<dbReference type="PANTHER" id="PTHR11240:SF17">
    <property type="entry name" value="RIBONUCLEASE T2"/>
    <property type="match status" value="1"/>
</dbReference>
<evidence type="ECO:0000256" key="6">
    <source>
        <dbReference type="RuleBase" id="RU004328"/>
    </source>
</evidence>
<evidence type="ECO:0000256" key="4">
    <source>
        <dbReference type="ARBA" id="ARBA00023157"/>
    </source>
</evidence>
<proteinExistence type="inferred from homology"/>
<dbReference type="InterPro" id="IPR033130">
    <property type="entry name" value="RNase_T2_His_AS_2"/>
</dbReference>
<keyword evidence="7" id="KW-0732">Signal</keyword>
<dbReference type="AlphaFoldDB" id="A0AAE0I6J4"/>
<dbReference type="SUPFAM" id="SSF55895">
    <property type="entry name" value="Ribonuclease Rh-like"/>
    <property type="match status" value="1"/>
</dbReference>
<sequence>MKSSLAAAASVWLLSSMPAPAMAGLYPGLSELNHTCALEKPVLSCSAGAVPGKTDTCCTETFGGLVLATQFWSTWTGLEAQGQVLPKNSWTLHGLWPDFCNGSWTQYCDLKRQYDPLPSPNTTTGKPDGTPVPAYTGPNIGTFLEPFGKFDLLAWMNKYWIAQAQPNPDFWGHEFSKHATCFSTYDVECYGPTYQPHEEVVDFFETAISFFQQLPTFDWLAAAGIRPSNSTSYSLSKIQRALSLPRFGVKPYIGCSGPRYNATEKGKGSLDNGFTQLTEVWYYYHVYGRTQNGKGKPVGADINGGSVSNCAKTPGAVHYYKRGTGSER</sequence>
<dbReference type="InterPro" id="IPR018188">
    <property type="entry name" value="RNase_T2_His_AS_1"/>
</dbReference>
<feature type="active site" evidence="5">
    <location>
        <position position="174"/>
    </location>
</feature>
<dbReference type="Pfam" id="PF00445">
    <property type="entry name" value="Ribonuclease_T2"/>
    <property type="match status" value="1"/>
</dbReference>
<dbReference type="InterPro" id="IPR001568">
    <property type="entry name" value="RNase_T2-like"/>
</dbReference>
<feature type="chain" id="PRO_5041943857" description="ribonuclease T2" evidence="7">
    <location>
        <begin position="24"/>
        <end position="328"/>
    </location>
</feature>
<feature type="active site" evidence="5">
    <location>
        <position position="178"/>
    </location>
</feature>
<gene>
    <name evidence="8" type="ORF">B0H66DRAFT_559156</name>
</gene>
<dbReference type="CDD" id="cd01061">
    <property type="entry name" value="RNase_T2_euk"/>
    <property type="match status" value="1"/>
</dbReference>